<dbReference type="InterPro" id="IPR046357">
    <property type="entry name" value="PPIase_dom_sf"/>
</dbReference>
<comment type="catalytic activity">
    <reaction evidence="1 7">
        <text>[protein]-peptidylproline (omega=180) = [protein]-peptidylproline (omega=0)</text>
        <dbReference type="Rhea" id="RHEA:16237"/>
        <dbReference type="Rhea" id="RHEA-COMP:10747"/>
        <dbReference type="Rhea" id="RHEA-COMP:10748"/>
        <dbReference type="ChEBI" id="CHEBI:83833"/>
        <dbReference type="ChEBI" id="CHEBI:83834"/>
        <dbReference type="EC" id="5.2.1.8"/>
    </reaction>
</comment>
<evidence type="ECO:0000256" key="6">
    <source>
        <dbReference type="ARBA" id="ARBA00023306"/>
    </source>
</evidence>
<dbReference type="Proteomes" id="UP001523565">
    <property type="component" value="Unassembled WGS sequence"/>
</dbReference>
<evidence type="ECO:0000256" key="8">
    <source>
        <dbReference type="SAM" id="SignalP"/>
    </source>
</evidence>
<keyword evidence="11" id="KW-1185">Reference proteome</keyword>
<dbReference type="NCBIfam" id="TIGR00115">
    <property type="entry name" value="tig"/>
    <property type="match status" value="1"/>
</dbReference>
<dbReference type="InterPro" id="IPR005215">
    <property type="entry name" value="Trig_fac"/>
</dbReference>
<dbReference type="Gene3D" id="3.10.50.40">
    <property type="match status" value="1"/>
</dbReference>
<gene>
    <name evidence="10" type="primary">tig</name>
    <name evidence="10" type="ORF">NK118_08495</name>
</gene>
<evidence type="ECO:0000259" key="9">
    <source>
        <dbReference type="PROSITE" id="PS50059"/>
    </source>
</evidence>
<feature type="chain" id="PRO_5046860732" description="peptidylprolyl isomerase" evidence="8">
    <location>
        <begin position="25"/>
        <end position="352"/>
    </location>
</feature>
<keyword evidence="6" id="KW-0131">Cell cycle</keyword>
<name>A0ABT1EHV9_9FIRM</name>
<evidence type="ECO:0000256" key="1">
    <source>
        <dbReference type="ARBA" id="ARBA00000971"/>
    </source>
</evidence>
<dbReference type="InterPro" id="IPR008880">
    <property type="entry name" value="Trigger_fac_C"/>
</dbReference>
<dbReference type="Gene3D" id="1.10.3120.10">
    <property type="entry name" value="Trigger factor, C-terminal domain"/>
    <property type="match status" value="1"/>
</dbReference>
<dbReference type="PROSITE" id="PS50059">
    <property type="entry name" value="FKBP_PPIASE"/>
    <property type="match status" value="1"/>
</dbReference>
<sequence length="352" mass="39142">MMKKKIIATICASALLMASITGCAGSTGIDTDELKVTKYKGVEVDKIDDAAEVTDEQVEAYIDNKLEEKKTTKEITDRAVEDGDTVKIDYEGKKDGVAFDGGTATDADLTIGSGTFIDGFEDSVIGHKIGETFDWNGKFPDDYGNTELAGQDVVFTITVKGITESEVPELTDKLAKELSTKKSKTIKEYKEEVKEILTQQAQWTYENSLASAVWEKILENSEVKKYDQEAVDKSVDEQIASLKSMAEQQGMSMEDVVTQYGFETEDELRKTVETNVKDSEKSNMVLKAIAEKEKLEPTGDKLEEYYQKIADMNNIGTIDELKELADEDTLKEMSLQLAVNDWLAKNCVQVEK</sequence>
<protein>
    <recommendedName>
        <fullName evidence="7">peptidylprolyl isomerase</fullName>
        <ecNumber evidence="7">5.2.1.8</ecNumber>
    </recommendedName>
</protein>
<proteinExistence type="predicted"/>
<evidence type="ECO:0000256" key="4">
    <source>
        <dbReference type="ARBA" id="ARBA00023110"/>
    </source>
</evidence>
<reference evidence="10 11" key="1">
    <citation type="journal article" date="2022" name="Genome Biol. Evol.">
        <title>Host diet, physiology and behaviors set the stage for Lachnospiraceae cladogenesis.</title>
        <authorList>
            <person name="Vera-Ponce De Leon A."/>
            <person name="Schneider M."/>
            <person name="Jahnes B.C."/>
            <person name="Sadowski V."/>
            <person name="Camuy-Velez L.A."/>
            <person name="Duan J."/>
            <person name="Sabree Z.L."/>
        </authorList>
    </citation>
    <scope>NUCLEOTIDE SEQUENCE [LARGE SCALE GENOMIC DNA]</scope>
    <source>
        <strain evidence="10 11">PAL227</strain>
    </source>
</reference>
<evidence type="ECO:0000313" key="11">
    <source>
        <dbReference type="Proteomes" id="UP001523565"/>
    </source>
</evidence>
<dbReference type="InterPro" id="IPR037041">
    <property type="entry name" value="Trigger_fac_C_sf"/>
</dbReference>
<dbReference type="SUPFAM" id="SSF109998">
    <property type="entry name" value="Triger factor/SurA peptide-binding domain-like"/>
    <property type="match status" value="1"/>
</dbReference>
<evidence type="ECO:0000256" key="2">
    <source>
        <dbReference type="ARBA" id="ARBA00004496"/>
    </source>
</evidence>
<dbReference type="PROSITE" id="PS51257">
    <property type="entry name" value="PROKAR_LIPOPROTEIN"/>
    <property type="match status" value="1"/>
</dbReference>
<evidence type="ECO:0000313" key="10">
    <source>
        <dbReference type="EMBL" id="MCP1110288.1"/>
    </source>
</evidence>
<evidence type="ECO:0000256" key="7">
    <source>
        <dbReference type="PROSITE-ProRule" id="PRU00277"/>
    </source>
</evidence>
<dbReference type="EC" id="5.2.1.8" evidence="7"/>
<accession>A0ABT1EHV9</accession>
<dbReference type="RefSeq" id="WP_262069168.1">
    <property type="nucleotide sequence ID" value="NZ_JAMXOC010000011.1"/>
</dbReference>
<feature type="signal peptide" evidence="8">
    <location>
        <begin position="1"/>
        <end position="24"/>
    </location>
</feature>
<dbReference type="InterPro" id="IPR001179">
    <property type="entry name" value="PPIase_FKBP_dom"/>
</dbReference>
<keyword evidence="3" id="KW-0132">Cell division</keyword>
<dbReference type="GO" id="GO:0003755">
    <property type="term" value="F:peptidyl-prolyl cis-trans isomerase activity"/>
    <property type="evidence" value="ECO:0007669"/>
    <property type="project" value="UniProtKB-EC"/>
</dbReference>
<organism evidence="10 11">
    <name type="scientific">Ohessyouella blattaphilus</name>
    <dbReference type="NCBI Taxonomy" id="2949333"/>
    <lineage>
        <taxon>Bacteria</taxon>
        <taxon>Bacillati</taxon>
        <taxon>Bacillota</taxon>
        <taxon>Clostridia</taxon>
        <taxon>Lachnospirales</taxon>
        <taxon>Lachnospiraceae</taxon>
        <taxon>Ohessyouella</taxon>
    </lineage>
</organism>
<evidence type="ECO:0000256" key="3">
    <source>
        <dbReference type="ARBA" id="ARBA00022618"/>
    </source>
</evidence>
<dbReference type="SUPFAM" id="SSF54534">
    <property type="entry name" value="FKBP-like"/>
    <property type="match status" value="1"/>
</dbReference>
<evidence type="ECO:0000256" key="5">
    <source>
        <dbReference type="ARBA" id="ARBA00023235"/>
    </source>
</evidence>
<dbReference type="InterPro" id="IPR027304">
    <property type="entry name" value="Trigger_fact/SurA_dom_sf"/>
</dbReference>
<comment type="subcellular location">
    <subcellularLocation>
        <location evidence="2">Cytoplasm</location>
    </subcellularLocation>
</comment>
<keyword evidence="8" id="KW-0732">Signal</keyword>
<dbReference type="Pfam" id="PF00254">
    <property type="entry name" value="FKBP_C"/>
    <property type="match status" value="1"/>
</dbReference>
<feature type="domain" description="PPIase FKBP-type" evidence="9">
    <location>
        <begin position="83"/>
        <end position="144"/>
    </location>
</feature>
<dbReference type="EMBL" id="JAMZFV010000011">
    <property type="protein sequence ID" value="MCP1110288.1"/>
    <property type="molecule type" value="Genomic_DNA"/>
</dbReference>
<comment type="caution">
    <text evidence="10">The sequence shown here is derived from an EMBL/GenBank/DDBJ whole genome shotgun (WGS) entry which is preliminary data.</text>
</comment>
<keyword evidence="4 7" id="KW-0697">Rotamase</keyword>
<dbReference type="Pfam" id="PF05698">
    <property type="entry name" value="Trigger_C"/>
    <property type="match status" value="1"/>
</dbReference>
<keyword evidence="5 7" id="KW-0413">Isomerase</keyword>